<feature type="region of interest" description="Disordered" evidence="1">
    <location>
        <begin position="1"/>
        <end position="55"/>
    </location>
</feature>
<proteinExistence type="predicted"/>
<dbReference type="Proteomes" id="UP000233556">
    <property type="component" value="Unassembled WGS sequence"/>
</dbReference>
<dbReference type="AlphaFoldDB" id="A0A2I0T7S5"/>
<organism evidence="3 4">
    <name type="scientific">Limosa lapponica baueri</name>
    <dbReference type="NCBI Taxonomy" id="1758121"/>
    <lineage>
        <taxon>Eukaryota</taxon>
        <taxon>Metazoa</taxon>
        <taxon>Chordata</taxon>
        <taxon>Craniata</taxon>
        <taxon>Vertebrata</taxon>
        <taxon>Euteleostomi</taxon>
        <taxon>Archelosauria</taxon>
        <taxon>Archosauria</taxon>
        <taxon>Dinosauria</taxon>
        <taxon>Saurischia</taxon>
        <taxon>Theropoda</taxon>
        <taxon>Coelurosauria</taxon>
        <taxon>Aves</taxon>
        <taxon>Neognathae</taxon>
        <taxon>Neoaves</taxon>
        <taxon>Charadriiformes</taxon>
        <taxon>Scolopacidae</taxon>
        <taxon>Limosa</taxon>
    </lineage>
</organism>
<evidence type="ECO:0000313" key="4">
    <source>
        <dbReference type="Proteomes" id="UP000233556"/>
    </source>
</evidence>
<evidence type="ECO:0000313" key="3">
    <source>
        <dbReference type="EMBL" id="PKU29847.1"/>
    </source>
</evidence>
<dbReference type="EMBL" id="KZ516042">
    <property type="protein sequence ID" value="PKU29847.1"/>
    <property type="molecule type" value="Genomic_DNA"/>
</dbReference>
<dbReference type="InterPro" id="IPR021785">
    <property type="entry name" value="DUF3350"/>
</dbReference>
<feature type="compositionally biased region" description="Basic and acidic residues" evidence="1">
    <location>
        <begin position="43"/>
        <end position="54"/>
    </location>
</feature>
<sequence>MNKSPSKMQHPDGLDGSELLPLSPLAPPLEEDPLVLVLQNEDGPDKTGERKNSEELQSLWRKAIHQQILLLRMEKENQKLEASRDELQSRKVKLDYDEVGTCQKDAINVWDKKLLNCRAKIRCDVDDIHSTLKEGIYVGQLLTMQSEDFFVVVPF</sequence>
<dbReference type="Pfam" id="PF11830">
    <property type="entry name" value="DUF3350"/>
    <property type="match status" value="1"/>
</dbReference>
<evidence type="ECO:0000256" key="1">
    <source>
        <dbReference type="SAM" id="MobiDB-lite"/>
    </source>
</evidence>
<dbReference type="FunFam" id="1.10.10.2750:FF:000002">
    <property type="entry name" value="TBC1 domain family member 4"/>
    <property type="match status" value="1"/>
</dbReference>
<protein>
    <recommendedName>
        <fullName evidence="2">DUF3350 domain-containing protein</fullName>
    </recommendedName>
</protein>
<reference evidence="4" key="2">
    <citation type="submission" date="2017-12" db="EMBL/GenBank/DDBJ databases">
        <title>Genome sequence of the Bar-tailed Godwit (Limosa lapponica baueri).</title>
        <authorList>
            <person name="Lima N.C.B."/>
            <person name="Parody-Merino A.M."/>
            <person name="Battley P.F."/>
            <person name="Fidler A.E."/>
            <person name="Prosdocimi F."/>
        </authorList>
    </citation>
    <scope>NUCLEOTIDE SEQUENCE [LARGE SCALE GENOMIC DNA]</scope>
</reference>
<gene>
    <name evidence="3" type="ORF">llap_19849</name>
</gene>
<keyword evidence="4" id="KW-1185">Reference proteome</keyword>
<name>A0A2I0T7S5_LIMLA</name>
<feature type="domain" description="DUF3350" evidence="2">
    <location>
        <begin position="18"/>
        <end position="81"/>
    </location>
</feature>
<reference evidence="4" key="1">
    <citation type="submission" date="2017-11" db="EMBL/GenBank/DDBJ databases">
        <authorList>
            <person name="Lima N.C."/>
            <person name="Parody-Merino A.M."/>
            <person name="Battley P.F."/>
            <person name="Fidler A.E."/>
            <person name="Prosdocimi F."/>
        </authorList>
    </citation>
    <scope>NUCLEOTIDE SEQUENCE [LARGE SCALE GENOMIC DNA]</scope>
</reference>
<dbReference type="Gene3D" id="1.10.10.2750">
    <property type="match status" value="1"/>
</dbReference>
<dbReference type="OrthoDB" id="295078at2759"/>
<accession>A0A2I0T7S5</accession>
<evidence type="ECO:0000259" key="2">
    <source>
        <dbReference type="Pfam" id="PF11830"/>
    </source>
</evidence>